<accession>A0ABX1DQT7</accession>
<keyword evidence="1" id="KW-0805">Transcription regulation</keyword>
<dbReference type="SMART" id="SM00421">
    <property type="entry name" value="HTH_LUXR"/>
    <property type="match status" value="1"/>
</dbReference>
<dbReference type="EMBL" id="JAAVLN010000003">
    <property type="protein sequence ID" value="NKC04823.1"/>
    <property type="molecule type" value="Genomic_DNA"/>
</dbReference>
<dbReference type="CDD" id="cd06170">
    <property type="entry name" value="LuxR_C_like"/>
    <property type="match status" value="1"/>
</dbReference>
<feature type="domain" description="HTH luxR-type" evidence="4">
    <location>
        <begin position="196"/>
        <end position="261"/>
    </location>
</feature>
<reference evidence="5 6" key="1">
    <citation type="submission" date="2020-03" db="EMBL/GenBank/DDBJ databases">
        <title>Whole genome sequencing of clinical and environmental type strains of Ochrobactrum.</title>
        <authorList>
            <person name="Dharne M."/>
        </authorList>
    </citation>
    <scope>NUCLEOTIDE SEQUENCE [LARGE SCALE GENOMIC DNA]</scope>
    <source>
        <strain evidence="5 6">CIP 109452</strain>
    </source>
</reference>
<evidence type="ECO:0000313" key="5">
    <source>
        <dbReference type="EMBL" id="NKC04823.1"/>
    </source>
</evidence>
<dbReference type="SUPFAM" id="SSF46894">
    <property type="entry name" value="C-terminal effector domain of the bipartite response regulators"/>
    <property type="match status" value="1"/>
</dbReference>
<evidence type="ECO:0000259" key="4">
    <source>
        <dbReference type="PROSITE" id="PS50043"/>
    </source>
</evidence>
<keyword evidence="3" id="KW-0804">Transcription</keyword>
<evidence type="ECO:0000256" key="1">
    <source>
        <dbReference type="ARBA" id="ARBA00023015"/>
    </source>
</evidence>
<dbReference type="InterPro" id="IPR000792">
    <property type="entry name" value="Tscrpt_reg_LuxR_C"/>
</dbReference>
<dbReference type="InterPro" id="IPR016032">
    <property type="entry name" value="Sig_transdc_resp-reg_C-effctor"/>
</dbReference>
<dbReference type="Proteomes" id="UP000704467">
    <property type="component" value="Unassembled WGS sequence"/>
</dbReference>
<name>A0ABX1DQT7_9HYPH</name>
<proteinExistence type="predicted"/>
<comment type="caution">
    <text evidence="5">The sequence shown here is derived from an EMBL/GenBank/DDBJ whole genome shotgun (WGS) entry which is preliminary data.</text>
</comment>
<protein>
    <submittedName>
        <fullName evidence="5">LuxR family transcriptional regulator</fullName>
    </submittedName>
</protein>
<dbReference type="PRINTS" id="PR00038">
    <property type="entry name" value="HTHLUXR"/>
</dbReference>
<evidence type="ECO:0000256" key="3">
    <source>
        <dbReference type="ARBA" id="ARBA00023163"/>
    </source>
</evidence>
<dbReference type="PROSITE" id="PS50043">
    <property type="entry name" value="HTH_LUXR_2"/>
    <property type="match status" value="1"/>
</dbReference>
<evidence type="ECO:0000313" key="6">
    <source>
        <dbReference type="Proteomes" id="UP000704467"/>
    </source>
</evidence>
<dbReference type="Pfam" id="PF00196">
    <property type="entry name" value="GerE"/>
    <property type="match status" value="1"/>
</dbReference>
<dbReference type="InterPro" id="IPR036388">
    <property type="entry name" value="WH-like_DNA-bd_sf"/>
</dbReference>
<dbReference type="PANTHER" id="PTHR44688">
    <property type="entry name" value="DNA-BINDING TRANSCRIPTIONAL ACTIVATOR DEVR_DOSR"/>
    <property type="match status" value="1"/>
</dbReference>
<dbReference type="Gene3D" id="1.10.10.10">
    <property type="entry name" value="Winged helix-like DNA-binding domain superfamily/Winged helix DNA-binding domain"/>
    <property type="match status" value="1"/>
</dbReference>
<keyword evidence="2" id="KW-0238">DNA-binding</keyword>
<organism evidence="5 6">
    <name type="scientific">Brucella haematophila</name>
    <dbReference type="NCBI Taxonomy" id="419474"/>
    <lineage>
        <taxon>Bacteria</taxon>
        <taxon>Pseudomonadati</taxon>
        <taxon>Pseudomonadota</taxon>
        <taxon>Alphaproteobacteria</taxon>
        <taxon>Hyphomicrobiales</taxon>
        <taxon>Brucellaceae</taxon>
        <taxon>Brucella/Ochrobactrum group</taxon>
        <taxon>Brucella</taxon>
    </lineage>
</organism>
<dbReference type="PANTHER" id="PTHR44688:SF16">
    <property type="entry name" value="DNA-BINDING TRANSCRIPTIONAL ACTIVATOR DEVR_DOSR"/>
    <property type="match status" value="1"/>
</dbReference>
<keyword evidence="6" id="KW-1185">Reference proteome</keyword>
<gene>
    <name evidence="5" type="ORF">HED55_21430</name>
</gene>
<evidence type="ECO:0000256" key="2">
    <source>
        <dbReference type="ARBA" id="ARBA00023125"/>
    </source>
</evidence>
<sequence>MFPLDANGLSEIIRSIGTTGLGQTLDQTISGRVRFDMSCIFLFSFNNTPLFLHDGYCSSVPRKTLETYLRGGYLLDPFYVASINEHTSGVWRMGELAPDSFFTSEFVIAKDIHPCVSSEAGALVEEIGIIVPLRHRTAAVYSLMRNHGSNPFTGSELDNLRQIEPVVAAAISTHCRSNASYINHEYAKEDIEETFLGAFQGQLTPAQQSITKLILRGHSNISISRHMNISEGTAKIHRHNIYKRLSISSQSELFQLLHLALDQD</sequence>